<accession>A0A068LU14</accession>
<keyword evidence="1" id="KW-0472">Membrane</keyword>
<dbReference type="SUPFAM" id="SSF52821">
    <property type="entry name" value="Rhodanese/Cell cycle control phosphatase"/>
    <property type="match status" value="1"/>
</dbReference>
<dbReference type="EMBL" id="CP007739">
    <property type="protein sequence ID" value="AIE61115.1"/>
    <property type="molecule type" value="Genomic_DNA"/>
</dbReference>
<name>A0A068LU14_BACMM</name>
<dbReference type="InterPro" id="IPR036873">
    <property type="entry name" value="Rhodanese-like_dom_sf"/>
</dbReference>
<dbReference type="HOGENOM" id="CLU_151227_0_0_9"/>
<dbReference type="Proteomes" id="UP000027602">
    <property type="component" value="Chromosome"/>
</dbReference>
<sequence>MKFVSKPIFFVKVVFFIYYLMILSIFFLVVSMYKRYYPVKGVPCIEKENGLTDNHITLLDIRDYNEIATGSVPNSMNIPYAYLKRFYQEIPHHKIHVIASDKLELNLGLRFLKRKGFEITSYELTKCRCNNKYKKGVLNYGIR</sequence>
<gene>
    <name evidence="2" type="ORF">BMMGA3_13625</name>
</gene>
<protein>
    <submittedName>
        <fullName evidence="2">Putative membrane protein</fullName>
    </submittedName>
</protein>
<organism evidence="2 3">
    <name type="scientific">Bacillus methanolicus (strain MGA3 / ATCC 53907)</name>
    <dbReference type="NCBI Taxonomy" id="796606"/>
    <lineage>
        <taxon>Bacteria</taxon>
        <taxon>Bacillati</taxon>
        <taxon>Bacillota</taxon>
        <taxon>Bacilli</taxon>
        <taxon>Bacillales</taxon>
        <taxon>Bacillaceae</taxon>
        <taxon>Bacillus</taxon>
    </lineage>
</organism>
<feature type="transmembrane region" description="Helical" evidence="1">
    <location>
        <begin position="6"/>
        <end position="30"/>
    </location>
</feature>
<dbReference type="AlphaFoldDB" id="A0A068LU14"/>
<keyword evidence="3" id="KW-1185">Reference proteome</keyword>
<dbReference type="KEGG" id="bmet:BMMGA3_13625"/>
<dbReference type="Gene3D" id="3.40.250.10">
    <property type="entry name" value="Rhodanese-like domain"/>
    <property type="match status" value="1"/>
</dbReference>
<keyword evidence="1" id="KW-0812">Transmembrane</keyword>
<dbReference type="STRING" id="796606.BMMGA3_13625"/>
<evidence type="ECO:0000313" key="2">
    <source>
        <dbReference type="EMBL" id="AIE61115.1"/>
    </source>
</evidence>
<dbReference type="eggNOG" id="ENOG5032Z1E">
    <property type="taxonomic scope" value="Bacteria"/>
</dbReference>
<reference evidence="2 3" key="1">
    <citation type="journal article" date="2015" name="BMC Genomics">
        <title>Transcriptome analysis of thermophilic methylotrophic Bacillus methanolicus MGA3 using RNA-sequencing provides detailed insights into its previously uncharted transcriptional landscape.</title>
        <authorList>
            <person name="Irla M."/>
            <person name="Neshat A."/>
            <person name="Brautaset T."/>
            <person name="Ruckert C."/>
            <person name="Kalinowski J."/>
            <person name="Wendisch V.F."/>
        </authorList>
    </citation>
    <scope>NUCLEOTIDE SEQUENCE [LARGE SCALE GENOMIC DNA]</scope>
    <source>
        <strain evidence="3">MGA3 / ATCC 53907</strain>
    </source>
</reference>
<evidence type="ECO:0000313" key="3">
    <source>
        <dbReference type="Proteomes" id="UP000027602"/>
    </source>
</evidence>
<evidence type="ECO:0000256" key="1">
    <source>
        <dbReference type="SAM" id="Phobius"/>
    </source>
</evidence>
<proteinExistence type="predicted"/>
<keyword evidence="1" id="KW-1133">Transmembrane helix</keyword>